<dbReference type="InterPro" id="IPR001119">
    <property type="entry name" value="SLH_dom"/>
</dbReference>
<sequence length="116" mass="12764">MEKVWLAEEIAAAYAAGLVQVINANEFAPEQEITREQMALLLVRAYEYKHGLSNAESDKLQGYADHANVSSWAASGVDKAIQAGLMRGKSEQVFDPKSDKLRAEAAQAIWNLIKSK</sequence>
<organism evidence="2 3">
    <name type="scientific">Paenibacillus agaridevorans</name>
    <dbReference type="NCBI Taxonomy" id="171404"/>
    <lineage>
        <taxon>Bacteria</taxon>
        <taxon>Bacillati</taxon>
        <taxon>Bacillota</taxon>
        <taxon>Bacilli</taxon>
        <taxon>Bacillales</taxon>
        <taxon>Paenibacillaceae</taxon>
        <taxon>Paenibacillus</taxon>
    </lineage>
</organism>
<dbReference type="RefSeq" id="WP_087571091.1">
    <property type="nucleotide sequence ID" value="NZ_BDQX01000039.1"/>
</dbReference>
<reference evidence="2 3" key="1">
    <citation type="submission" date="2017-08" db="EMBL/GenBank/DDBJ databases">
        <title>Substantial Increase in Enzyme Production by Combined Drug-Resistance Mutations in Paenibacillus agaridevorans.</title>
        <authorList>
            <person name="Tanaka Y."/>
            <person name="Funane K."/>
            <person name="Hosaka T."/>
            <person name="Shiwa Y."/>
            <person name="Fujita N."/>
            <person name="Miyazaki T."/>
            <person name="Yoshikawa H."/>
            <person name="Murakami K."/>
            <person name="Kasahara K."/>
            <person name="Inaoka T."/>
            <person name="Hiraga Y."/>
            <person name="Ochi K."/>
        </authorList>
    </citation>
    <scope>NUCLEOTIDE SEQUENCE [LARGE SCALE GENOMIC DNA]</scope>
    <source>
        <strain evidence="2 3">T-3040</strain>
    </source>
</reference>
<evidence type="ECO:0000313" key="3">
    <source>
        <dbReference type="Proteomes" id="UP000245202"/>
    </source>
</evidence>
<dbReference type="AlphaFoldDB" id="A0A2R5EI63"/>
<feature type="domain" description="SLH" evidence="1">
    <location>
        <begin position="1"/>
        <end position="56"/>
    </location>
</feature>
<name>A0A2R5EI63_9BACL</name>
<gene>
    <name evidence="2" type="ORF">PAT3040_00799</name>
</gene>
<proteinExistence type="predicted"/>
<accession>A0A2R5EI63</accession>
<evidence type="ECO:0000259" key="1">
    <source>
        <dbReference type="PROSITE" id="PS51272"/>
    </source>
</evidence>
<feature type="domain" description="SLH" evidence="1">
    <location>
        <begin position="60"/>
        <end position="116"/>
    </location>
</feature>
<dbReference type="Pfam" id="PF00395">
    <property type="entry name" value="SLH"/>
    <property type="match status" value="2"/>
</dbReference>
<protein>
    <recommendedName>
        <fullName evidence="1">SLH domain-containing protein</fullName>
    </recommendedName>
</protein>
<evidence type="ECO:0000313" key="2">
    <source>
        <dbReference type="EMBL" id="GBG06282.1"/>
    </source>
</evidence>
<comment type="caution">
    <text evidence="2">The sequence shown here is derived from an EMBL/GenBank/DDBJ whole genome shotgun (WGS) entry which is preliminary data.</text>
</comment>
<dbReference type="Proteomes" id="UP000245202">
    <property type="component" value="Unassembled WGS sequence"/>
</dbReference>
<dbReference type="PROSITE" id="PS51272">
    <property type="entry name" value="SLH"/>
    <property type="match status" value="2"/>
</dbReference>
<dbReference type="EMBL" id="BDQX01000039">
    <property type="protein sequence ID" value="GBG06282.1"/>
    <property type="molecule type" value="Genomic_DNA"/>
</dbReference>
<keyword evidence="3" id="KW-1185">Reference proteome</keyword>